<dbReference type="Pfam" id="PF10604">
    <property type="entry name" value="Polyketide_cyc2"/>
    <property type="match status" value="1"/>
</dbReference>
<dbReference type="Gene3D" id="3.30.530.20">
    <property type="match status" value="1"/>
</dbReference>
<evidence type="ECO:0000313" key="1">
    <source>
        <dbReference type="EMBL" id="MBY6366052.1"/>
    </source>
</evidence>
<keyword evidence="2" id="KW-1185">Reference proteome</keyword>
<evidence type="ECO:0000313" key="2">
    <source>
        <dbReference type="Proteomes" id="UP000825228"/>
    </source>
</evidence>
<dbReference type="CDD" id="cd07812">
    <property type="entry name" value="SRPBCC"/>
    <property type="match status" value="1"/>
</dbReference>
<sequence length="164" mass="17486">MTSPAGPALASGSTTVRVDPDAVYALVTDLAGLASVAVEAESMEWVAGTEASPGAVFRGRNRNGLRRWSTRCTVTEATPGRAFAFDVDYGPRGVVPIAHWRYDVEAASDGGTLVTERMWDRRPSWFVGLGGLATGVRDRRAGNTANIEATLDRLRVVLERGGAH</sequence>
<dbReference type="SUPFAM" id="SSF55961">
    <property type="entry name" value="Bet v1-like"/>
    <property type="match status" value="1"/>
</dbReference>
<dbReference type="RefSeq" id="WP_222683409.1">
    <property type="nucleotide sequence ID" value="NZ_JABUBT010000004.1"/>
</dbReference>
<comment type="caution">
    <text evidence="1">The sequence shown here is derived from an EMBL/GenBank/DDBJ whole genome shotgun (WGS) entry which is preliminary data.</text>
</comment>
<dbReference type="Proteomes" id="UP000825228">
    <property type="component" value="Unassembled WGS sequence"/>
</dbReference>
<protein>
    <submittedName>
        <fullName evidence="1">SRPBCC family protein</fullName>
    </submittedName>
</protein>
<name>A0ABS7P2C8_9NOCA</name>
<organism evidence="1 2">
    <name type="scientific">Rhodococcoides corynebacterioides</name>
    <dbReference type="NCBI Taxonomy" id="53972"/>
    <lineage>
        <taxon>Bacteria</taxon>
        <taxon>Bacillati</taxon>
        <taxon>Actinomycetota</taxon>
        <taxon>Actinomycetes</taxon>
        <taxon>Mycobacteriales</taxon>
        <taxon>Nocardiaceae</taxon>
        <taxon>Rhodococcoides</taxon>
    </lineage>
</organism>
<proteinExistence type="predicted"/>
<dbReference type="EMBL" id="JABUBU010000002">
    <property type="protein sequence ID" value="MBY6366052.1"/>
    <property type="molecule type" value="Genomic_DNA"/>
</dbReference>
<reference evidence="1 2" key="1">
    <citation type="submission" date="2020-06" db="EMBL/GenBank/DDBJ databases">
        <title>Taxonomy, biology and ecology of Rhodococcus bacteria occurring in California pistachio and other woody hosts as revealed by genome sequence analyses.</title>
        <authorList>
            <person name="Gai Y."/>
            <person name="Riely B."/>
        </authorList>
    </citation>
    <scope>NUCLEOTIDE SEQUENCE [LARGE SCALE GENOMIC DNA]</scope>
    <source>
        <strain evidence="1 2">BP-281</strain>
    </source>
</reference>
<accession>A0ABS7P2C8</accession>
<dbReference type="InterPro" id="IPR019587">
    <property type="entry name" value="Polyketide_cyclase/dehydratase"/>
</dbReference>
<dbReference type="InterPro" id="IPR023393">
    <property type="entry name" value="START-like_dom_sf"/>
</dbReference>
<gene>
    <name evidence="1" type="ORF">HQ603_04715</name>
</gene>